<sequence length="117" mass="13522">MTTLQAVKKTNQIDNEELHEITKIMFDSFFINGEYKSQSYVAKKEQLIDSFSTFIQQYLKLNFSGSKEKKLRLMKFVAKLNMQKELLELASGETNLKDIEKAGQRLGKKSQSAFESK</sequence>
<protein>
    <submittedName>
        <fullName evidence="1">Uncharacterized protein</fullName>
    </submittedName>
</protein>
<evidence type="ECO:0000313" key="2">
    <source>
        <dbReference type="Proteomes" id="UP000199643"/>
    </source>
</evidence>
<organism evidence="1 2">
    <name type="scientific">Pedobacter terrae</name>
    <dbReference type="NCBI Taxonomy" id="405671"/>
    <lineage>
        <taxon>Bacteria</taxon>
        <taxon>Pseudomonadati</taxon>
        <taxon>Bacteroidota</taxon>
        <taxon>Sphingobacteriia</taxon>
        <taxon>Sphingobacteriales</taxon>
        <taxon>Sphingobacteriaceae</taxon>
        <taxon>Pedobacter</taxon>
    </lineage>
</organism>
<keyword evidence="2" id="KW-1185">Reference proteome</keyword>
<dbReference type="Proteomes" id="UP000199643">
    <property type="component" value="Unassembled WGS sequence"/>
</dbReference>
<reference evidence="2" key="1">
    <citation type="submission" date="2016-10" db="EMBL/GenBank/DDBJ databases">
        <authorList>
            <person name="Varghese N."/>
            <person name="Submissions S."/>
        </authorList>
    </citation>
    <scope>NUCLEOTIDE SEQUENCE [LARGE SCALE GENOMIC DNA]</scope>
    <source>
        <strain evidence="2">DSM 17933</strain>
    </source>
</reference>
<gene>
    <name evidence="1" type="ORF">SAMN05421827_10881</name>
</gene>
<dbReference type="RefSeq" id="WP_090500070.1">
    <property type="nucleotide sequence ID" value="NZ_FNCH01000008.1"/>
</dbReference>
<evidence type="ECO:0000313" key="1">
    <source>
        <dbReference type="EMBL" id="SDG58867.1"/>
    </source>
</evidence>
<name>A0A1G7VGP9_9SPHI</name>
<accession>A0A1G7VGP9</accession>
<dbReference type="OrthoDB" id="771262at2"/>
<dbReference type="AlphaFoldDB" id="A0A1G7VGP9"/>
<dbReference type="EMBL" id="FNCH01000008">
    <property type="protein sequence ID" value="SDG58867.1"/>
    <property type="molecule type" value="Genomic_DNA"/>
</dbReference>
<proteinExistence type="predicted"/>